<evidence type="ECO:0000313" key="2">
    <source>
        <dbReference type="Proteomes" id="UP000248014"/>
    </source>
</evidence>
<dbReference type="InterPro" id="IPR056928">
    <property type="entry name" value="Gp77-like"/>
</dbReference>
<proteinExistence type="predicted"/>
<gene>
    <name evidence="1" type="ORF">C7451_103243</name>
</gene>
<dbReference type="EMBL" id="QJJM01000003">
    <property type="protein sequence ID" value="PXW78135.1"/>
    <property type="molecule type" value="Genomic_DNA"/>
</dbReference>
<dbReference type="Proteomes" id="UP000248014">
    <property type="component" value="Unassembled WGS sequence"/>
</dbReference>
<dbReference type="RefSeq" id="WP_110297928.1">
    <property type="nucleotide sequence ID" value="NZ_QJJM01000003.1"/>
</dbReference>
<reference evidence="1 2" key="1">
    <citation type="submission" date="2018-05" db="EMBL/GenBank/DDBJ databases">
        <title>Genomic Encyclopedia of Type Strains, Phase IV (KMG-IV): sequencing the most valuable type-strain genomes for metagenomic binning, comparative biology and taxonomic classification.</title>
        <authorList>
            <person name="Goeker M."/>
        </authorList>
    </citation>
    <scope>NUCLEOTIDE SEQUENCE [LARGE SCALE GENOMIC DNA]</scope>
    <source>
        <strain evidence="1 2">DSM 3183</strain>
    </source>
</reference>
<dbReference type="OrthoDB" id="7450424at2"/>
<evidence type="ECO:0000313" key="1">
    <source>
        <dbReference type="EMBL" id="PXW78135.1"/>
    </source>
</evidence>
<dbReference type="Pfam" id="PF23148">
    <property type="entry name" value="Gp77"/>
    <property type="match status" value="1"/>
</dbReference>
<sequence>MSLLVKDPDSRTDYRVDWGAAYLGANLVSASQWQVIPAEPDGLTVLASGHDGLSALVTIAGGRSGASYALTNRVTLTNGEIDERSITVRVEHR</sequence>
<protein>
    <submittedName>
        <fullName evidence="1">Uncharacterized protein</fullName>
    </submittedName>
</protein>
<organism evidence="1 2">
    <name type="scientific">Blastomonas natatoria</name>
    <dbReference type="NCBI Taxonomy" id="34015"/>
    <lineage>
        <taxon>Bacteria</taxon>
        <taxon>Pseudomonadati</taxon>
        <taxon>Pseudomonadota</taxon>
        <taxon>Alphaproteobacteria</taxon>
        <taxon>Sphingomonadales</taxon>
        <taxon>Sphingomonadaceae</taxon>
        <taxon>Blastomonas</taxon>
    </lineage>
</organism>
<name>A0A2V3VDL1_9SPHN</name>
<keyword evidence="2" id="KW-1185">Reference proteome</keyword>
<accession>A0A2V3VDL1</accession>
<dbReference type="AlphaFoldDB" id="A0A2V3VDL1"/>
<comment type="caution">
    <text evidence="1">The sequence shown here is derived from an EMBL/GenBank/DDBJ whole genome shotgun (WGS) entry which is preliminary data.</text>
</comment>